<keyword evidence="7" id="KW-1185">Reference proteome</keyword>
<dbReference type="InterPro" id="IPR005471">
    <property type="entry name" value="Tscrpt_reg_IclR_N"/>
</dbReference>
<evidence type="ECO:0000256" key="2">
    <source>
        <dbReference type="ARBA" id="ARBA00023125"/>
    </source>
</evidence>
<keyword evidence="1" id="KW-0805">Transcription regulation</keyword>
<proteinExistence type="predicted"/>
<dbReference type="PROSITE" id="PS51077">
    <property type="entry name" value="HTH_ICLR"/>
    <property type="match status" value="1"/>
</dbReference>
<sequence>MSSIDNGLRILALLGDDRPCLRVGEVARDLDMPKASVSRLMKTLSEAGLLERDDRDGSYFVGERALDLGRLYLARHTLLELVGHALDDLVKEFGFTGHAGIVSGGDRILLMAKQGSFPLQHTGSVAERKPAYDSIIGRAILARLPDEQVLKQLGYRDENDTVSGISGRDVLAEMARIRKEKIAYSSSLVTPGISSVGGAVADPGRNETIALCLSYPTAAADEALSLRMRDAIRHKLMEIGRRVRDPFWLP</sequence>
<dbReference type="SMART" id="SM00346">
    <property type="entry name" value="HTH_ICLR"/>
    <property type="match status" value="1"/>
</dbReference>
<evidence type="ECO:0000313" key="6">
    <source>
        <dbReference type="EMBL" id="MBB6169813.1"/>
    </source>
</evidence>
<dbReference type="Pfam" id="PF09339">
    <property type="entry name" value="HTH_IclR"/>
    <property type="match status" value="1"/>
</dbReference>
<evidence type="ECO:0000256" key="1">
    <source>
        <dbReference type="ARBA" id="ARBA00023015"/>
    </source>
</evidence>
<evidence type="ECO:0000259" key="4">
    <source>
        <dbReference type="PROSITE" id="PS51077"/>
    </source>
</evidence>
<dbReference type="InterPro" id="IPR036390">
    <property type="entry name" value="WH_DNA-bd_sf"/>
</dbReference>
<dbReference type="PANTHER" id="PTHR30136:SF35">
    <property type="entry name" value="HTH-TYPE TRANSCRIPTIONAL REGULATOR RV1719"/>
    <property type="match status" value="1"/>
</dbReference>
<dbReference type="SUPFAM" id="SSF46785">
    <property type="entry name" value="Winged helix' DNA-binding domain"/>
    <property type="match status" value="1"/>
</dbReference>
<evidence type="ECO:0000256" key="3">
    <source>
        <dbReference type="ARBA" id="ARBA00023163"/>
    </source>
</evidence>
<protein>
    <submittedName>
        <fullName evidence="6">DNA-binding IclR family transcriptional regulator</fullName>
    </submittedName>
</protein>
<dbReference type="AlphaFoldDB" id="A0A841KKB3"/>
<gene>
    <name evidence="6" type="ORF">HNQ73_003466</name>
</gene>
<dbReference type="InterPro" id="IPR011991">
    <property type="entry name" value="ArsR-like_HTH"/>
</dbReference>
<feature type="domain" description="IclR-ED" evidence="5">
    <location>
        <begin position="64"/>
        <end position="245"/>
    </location>
</feature>
<keyword evidence="2 6" id="KW-0238">DNA-binding</keyword>
<evidence type="ECO:0000259" key="5">
    <source>
        <dbReference type="PROSITE" id="PS51078"/>
    </source>
</evidence>
<evidence type="ECO:0000313" key="7">
    <source>
        <dbReference type="Proteomes" id="UP000588017"/>
    </source>
</evidence>
<dbReference type="RefSeq" id="WP_183336541.1">
    <property type="nucleotide sequence ID" value="NZ_BMHX01000011.1"/>
</dbReference>
<dbReference type="InterPro" id="IPR050707">
    <property type="entry name" value="HTH_MetabolicPath_Reg"/>
</dbReference>
<dbReference type="Pfam" id="PF01614">
    <property type="entry name" value="IclR_C"/>
    <property type="match status" value="1"/>
</dbReference>
<dbReference type="Gene3D" id="3.30.450.40">
    <property type="match status" value="1"/>
</dbReference>
<dbReference type="GO" id="GO:0045892">
    <property type="term" value="P:negative regulation of DNA-templated transcription"/>
    <property type="evidence" value="ECO:0007669"/>
    <property type="project" value="TreeGrafter"/>
</dbReference>
<accession>A0A841KKB3</accession>
<organism evidence="6 7">
    <name type="scientific">Chelatococcus composti</name>
    <dbReference type="NCBI Taxonomy" id="1743235"/>
    <lineage>
        <taxon>Bacteria</taxon>
        <taxon>Pseudomonadati</taxon>
        <taxon>Pseudomonadota</taxon>
        <taxon>Alphaproteobacteria</taxon>
        <taxon>Hyphomicrobiales</taxon>
        <taxon>Chelatococcaceae</taxon>
        <taxon>Chelatococcus</taxon>
    </lineage>
</organism>
<keyword evidence="3" id="KW-0804">Transcription</keyword>
<dbReference type="PROSITE" id="PS51078">
    <property type="entry name" value="ICLR_ED"/>
    <property type="match status" value="1"/>
</dbReference>
<dbReference type="PANTHER" id="PTHR30136">
    <property type="entry name" value="HELIX-TURN-HELIX TRANSCRIPTIONAL REGULATOR, ICLR FAMILY"/>
    <property type="match status" value="1"/>
</dbReference>
<dbReference type="InterPro" id="IPR014757">
    <property type="entry name" value="Tscrpt_reg_IclR_C"/>
</dbReference>
<dbReference type="Proteomes" id="UP000588017">
    <property type="component" value="Unassembled WGS sequence"/>
</dbReference>
<feature type="domain" description="HTH iclR-type" evidence="4">
    <location>
        <begin position="1"/>
        <end position="63"/>
    </location>
</feature>
<dbReference type="SUPFAM" id="SSF55781">
    <property type="entry name" value="GAF domain-like"/>
    <property type="match status" value="1"/>
</dbReference>
<dbReference type="GO" id="GO:0003700">
    <property type="term" value="F:DNA-binding transcription factor activity"/>
    <property type="evidence" value="ECO:0007669"/>
    <property type="project" value="TreeGrafter"/>
</dbReference>
<dbReference type="Gene3D" id="1.10.10.10">
    <property type="entry name" value="Winged helix-like DNA-binding domain superfamily/Winged helix DNA-binding domain"/>
    <property type="match status" value="1"/>
</dbReference>
<dbReference type="InterPro" id="IPR029016">
    <property type="entry name" value="GAF-like_dom_sf"/>
</dbReference>
<dbReference type="CDD" id="cd00090">
    <property type="entry name" value="HTH_ARSR"/>
    <property type="match status" value="1"/>
</dbReference>
<reference evidence="6 7" key="1">
    <citation type="submission" date="2020-08" db="EMBL/GenBank/DDBJ databases">
        <title>Genomic Encyclopedia of Type Strains, Phase IV (KMG-IV): sequencing the most valuable type-strain genomes for metagenomic binning, comparative biology and taxonomic classification.</title>
        <authorList>
            <person name="Goeker M."/>
        </authorList>
    </citation>
    <scope>NUCLEOTIDE SEQUENCE [LARGE SCALE GENOMIC DNA]</scope>
    <source>
        <strain evidence="6 7">DSM 101465</strain>
    </source>
</reference>
<dbReference type="EMBL" id="JACHEH010000012">
    <property type="protein sequence ID" value="MBB6169813.1"/>
    <property type="molecule type" value="Genomic_DNA"/>
</dbReference>
<comment type="caution">
    <text evidence="6">The sequence shown here is derived from an EMBL/GenBank/DDBJ whole genome shotgun (WGS) entry which is preliminary data.</text>
</comment>
<dbReference type="GO" id="GO:0003677">
    <property type="term" value="F:DNA binding"/>
    <property type="evidence" value="ECO:0007669"/>
    <property type="project" value="UniProtKB-KW"/>
</dbReference>
<name>A0A841KKB3_9HYPH</name>
<dbReference type="InterPro" id="IPR036388">
    <property type="entry name" value="WH-like_DNA-bd_sf"/>
</dbReference>